<dbReference type="GO" id="GO:0005524">
    <property type="term" value="F:ATP binding"/>
    <property type="evidence" value="ECO:0007669"/>
    <property type="project" value="UniProtKB-KW"/>
</dbReference>
<dbReference type="AlphaFoldDB" id="A0A1G9VE20"/>
<evidence type="ECO:0000256" key="4">
    <source>
        <dbReference type="ARBA" id="ARBA00022475"/>
    </source>
</evidence>
<dbReference type="SMART" id="SM00387">
    <property type="entry name" value="HATPase_c"/>
    <property type="match status" value="1"/>
</dbReference>
<dbReference type="OrthoDB" id="9792686at2"/>
<dbReference type="Gene3D" id="3.30.450.20">
    <property type="entry name" value="PAS domain"/>
    <property type="match status" value="2"/>
</dbReference>
<keyword evidence="17" id="KW-1185">Reference proteome</keyword>
<keyword evidence="8" id="KW-0547">Nucleotide-binding</keyword>
<keyword evidence="10" id="KW-0067">ATP-binding</keyword>
<dbReference type="PROSITE" id="PS50109">
    <property type="entry name" value="HIS_KIN"/>
    <property type="match status" value="1"/>
</dbReference>
<dbReference type="PANTHER" id="PTHR43547">
    <property type="entry name" value="TWO-COMPONENT HISTIDINE KINASE"/>
    <property type="match status" value="1"/>
</dbReference>
<dbReference type="Pfam" id="PF02518">
    <property type="entry name" value="HATPase_c"/>
    <property type="match status" value="1"/>
</dbReference>
<dbReference type="EC" id="2.7.13.3" evidence="3"/>
<dbReference type="InterPro" id="IPR039506">
    <property type="entry name" value="SPOB_a"/>
</dbReference>
<keyword evidence="9 16" id="KW-0418">Kinase</keyword>
<keyword evidence="7 14" id="KW-0812">Transmembrane</keyword>
<dbReference type="Pfam" id="PF14689">
    <property type="entry name" value="SPOB_a"/>
    <property type="match status" value="1"/>
</dbReference>
<dbReference type="Pfam" id="PF17203">
    <property type="entry name" value="sCache_3_2"/>
    <property type="match status" value="1"/>
</dbReference>
<evidence type="ECO:0000259" key="15">
    <source>
        <dbReference type="PROSITE" id="PS50109"/>
    </source>
</evidence>
<sequence length="537" mass="59774">MYKQKYIVSLQTMITVLVCLVVTFSLLITDILISDRVAESTKKSLEKEIIEISRIVASTPVVIDALATQQLDDDPAIQAYVEKIRIVSGVQFITVMDMNRERKSHPNTDIIGKQYENSDVDPAFKGQEVISFETGSMGQSLRAFSPVVSAEGRQVGVVLVGMTIDNISQAVYESRLNIIFGICLGLLIGIIGSLLLARYIKQIMFGMEPFTIAKLFEERNAMLNSVREGVIAVDQESNITIVNKEALRVFRRAGIAGEPIGRKIEEYLPNTRLQNVLQLGKPELDQDQEINGVTLLANRVPVNVDGTIVGAIATFRDKTEISRMAEQLSGVRTYADALRSQTHEFMNKLHVILGMIRMGCYDRLNEYVNQIAHRYQAEIGFIVKKIKDPVMAGFLLGKLSKAREAGIEMKIAEDCFLPETDEARVVHELITIVGNLIDNAMEALDNSATKQVCVNFSYDEGILTIRVSDSGPGMDEQLKRQIFEKGYSTKGLNRGLGLYLLRHSVDRLDGEIEIISEPGKGTEFCIVLPYKKRGDNS</sequence>
<organism evidence="16 17">
    <name type="scientific">Dendrosporobacter quercicolus</name>
    <dbReference type="NCBI Taxonomy" id="146817"/>
    <lineage>
        <taxon>Bacteria</taxon>
        <taxon>Bacillati</taxon>
        <taxon>Bacillota</taxon>
        <taxon>Negativicutes</taxon>
        <taxon>Selenomonadales</taxon>
        <taxon>Sporomusaceae</taxon>
        <taxon>Dendrosporobacter</taxon>
    </lineage>
</organism>
<evidence type="ECO:0000256" key="3">
    <source>
        <dbReference type="ARBA" id="ARBA00012438"/>
    </source>
</evidence>
<dbReference type="InterPro" id="IPR029151">
    <property type="entry name" value="Sensor-like_sf"/>
</dbReference>
<keyword evidence="11 14" id="KW-1133">Transmembrane helix</keyword>
<keyword evidence="13 14" id="KW-0472">Membrane</keyword>
<keyword evidence="6" id="KW-0808">Transferase</keyword>
<accession>A0A1G9VE20</accession>
<dbReference type="STRING" id="146817.SAMN04488502_106253"/>
<dbReference type="GO" id="GO:0000155">
    <property type="term" value="F:phosphorelay sensor kinase activity"/>
    <property type="evidence" value="ECO:0007669"/>
    <property type="project" value="InterPro"/>
</dbReference>
<dbReference type="NCBIfam" id="NF008298">
    <property type="entry name" value="PRK11086.1"/>
    <property type="match status" value="1"/>
</dbReference>
<dbReference type="SUPFAM" id="SSF55785">
    <property type="entry name" value="PYP-like sensor domain (PAS domain)"/>
    <property type="match status" value="1"/>
</dbReference>
<dbReference type="InterPro" id="IPR003594">
    <property type="entry name" value="HATPase_dom"/>
</dbReference>
<dbReference type="InterPro" id="IPR005467">
    <property type="entry name" value="His_kinase_dom"/>
</dbReference>
<evidence type="ECO:0000256" key="6">
    <source>
        <dbReference type="ARBA" id="ARBA00022679"/>
    </source>
</evidence>
<dbReference type="InterPro" id="IPR016120">
    <property type="entry name" value="Sig_transdc_His_kin_SpoOB"/>
</dbReference>
<dbReference type="FunFam" id="1.10.287.130:FF:000011">
    <property type="entry name" value="Sensor histidine kinase DcuS"/>
    <property type="match status" value="1"/>
</dbReference>
<dbReference type="Gene3D" id="1.10.287.130">
    <property type="match status" value="1"/>
</dbReference>
<evidence type="ECO:0000256" key="13">
    <source>
        <dbReference type="ARBA" id="ARBA00023136"/>
    </source>
</evidence>
<dbReference type="InterPro" id="IPR013767">
    <property type="entry name" value="PAS_fold"/>
</dbReference>
<gene>
    <name evidence="16" type="ORF">SAMN04488502_106253</name>
</gene>
<keyword evidence="4" id="KW-1003">Cell membrane</keyword>
<dbReference type="InterPro" id="IPR000014">
    <property type="entry name" value="PAS"/>
</dbReference>
<dbReference type="RefSeq" id="WP_092073918.1">
    <property type="nucleotide sequence ID" value="NZ_FNHB01000006.1"/>
</dbReference>
<evidence type="ECO:0000256" key="2">
    <source>
        <dbReference type="ARBA" id="ARBA00004651"/>
    </source>
</evidence>
<dbReference type="Pfam" id="PF00989">
    <property type="entry name" value="PAS"/>
    <property type="match status" value="1"/>
</dbReference>
<feature type="transmembrane region" description="Helical" evidence="14">
    <location>
        <begin position="6"/>
        <end position="33"/>
    </location>
</feature>
<dbReference type="InterPro" id="IPR035965">
    <property type="entry name" value="PAS-like_dom_sf"/>
</dbReference>
<protein>
    <recommendedName>
        <fullName evidence="3">histidine kinase</fullName>
        <ecNumber evidence="3">2.7.13.3</ecNumber>
    </recommendedName>
</protein>
<dbReference type="SUPFAM" id="SSF103190">
    <property type="entry name" value="Sensory domain-like"/>
    <property type="match status" value="1"/>
</dbReference>
<dbReference type="SUPFAM" id="SSF55890">
    <property type="entry name" value="Sporulation response regulatory protein Spo0B"/>
    <property type="match status" value="1"/>
</dbReference>
<evidence type="ECO:0000256" key="9">
    <source>
        <dbReference type="ARBA" id="ARBA00022777"/>
    </source>
</evidence>
<name>A0A1G9VE20_9FIRM</name>
<evidence type="ECO:0000256" key="8">
    <source>
        <dbReference type="ARBA" id="ARBA00022741"/>
    </source>
</evidence>
<evidence type="ECO:0000256" key="10">
    <source>
        <dbReference type="ARBA" id="ARBA00022840"/>
    </source>
</evidence>
<keyword evidence="12" id="KW-0902">Two-component regulatory system</keyword>
<dbReference type="InterPro" id="IPR033463">
    <property type="entry name" value="sCache_3"/>
</dbReference>
<dbReference type="InterPro" id="IPR004358">
    <property type="entry name" value="Sig_transdc_His_kin-like_C"/>
</dbReference>
<reference evidence="16 17" key="1">
    <citation type="submission" date="2016-10" db="EMBL/GenBank/DDBJ databases">
        <authorList>
            <person name="de Groot N.N."/>
        </authorList>
    </citation>
    <scope>NUCLEOTIDE SEQUENCE [LARGE SCALE GENOMIC DNA]</scope>
    <source>
        <strain evidence="16 17">DSM 1736</strain>
    </source>
</reference>
<dbReference type="PANTHER" id="PTHR43547:SF10">
    <property type="entry name" value="SENSOR HISTIDINE KINASE DCUS"/>
    <property type="match status" value="1"/>
</dbReference>
<evidence type="ECO:0000256" key="12">
    <source>
        <dbReference type="ARBA" id="ARBA00023012"/>
    </source>
</evidence>
<dbReference type="SMART" id="SM00091">
    <property type="entry name" value="PAS"/>
    <property type="match status" value="1"/>
</dbReference>
<dbReference type="GO" id="GO:0006355">
    <property type="term" value="P:regulation of DNA-templated transcription"/>
    <property type="evidence" value="ECO:0007669"/>
    <property type="project" value="InterPro"/>
</dbReference>
<proteinExistence type="predicted"/>
<dbReference type="GO" id="GO:0005886">
    <property type="term" value="C:plasma membrane"/>
    <property type="evidence" value="ECO:0007669"/>
    <property type="project" value="UniProtKB-SubCell"/>
</dbReference>
<feature type="transmembrane region" description="Helical" evidence="14">
    <location>
        <begin position="178"/>
        <end position="200"/>
    </location>
</feature>
<comment type="subcellular location">
    <subcellularLocation>
        <location evidence="2">Cell membrane</location>
        <topology evidence="2">Multi-pass membrane protein</topology>
    </subcellularLocation>
</comment>
<dbReference type="Proteomes" id="UP000214880">
    <property type="component" value="Unassembled WGS sequence"/>
</dbReference>
<evidence type="ECO:0000256" key="5">
    <source>
        <dbReference type="ARBA" id="ARBA00022553"/>
    </source>
</evidence>
<evidence type="ECO:0000256" key="14">
    <source>
        <dbReference type="SAM" id="Phobius"/>
    </source>
</evidence>
<keyword evidence="5" id="KW-0597">Phosphoprotein</keyword>
<evidence type="ECO:0000313" key="17">
    <source>
        <dbReference type="Proteomes" id="UP000214880"/>
    </source>
</evidence>
<comment type="catalytic activity">
    <reaction evidence="1">
        <text>ATP + protein L-histidine = ADP + protein N-phospho-L-histidine.</text>
        <dbReference type="EC" id="2.7.13.3"/>
    </reaction>
</comment>
<dbReference type="SUPFAM" id="SSF55874">
    <property type="entry name" value="ATPase domain of HSP90 chaperone/DNA topoisomerase II/histidine kinase"/>
    <property type="match status" value="1"/>
</dbReference>
<dbReference type="FunFam" id="3.30.450.20:FF:000018">
    <property type="entry name" value="Sensor histidine kinase DcuS"/>
    <property type="match status" value="1"/>
</dbReference>
<evidence type="ECO:0000256" key="11">
    <source>
        <dbReference type="ARBA" id="ARBA00022989"/>
    </source>
</evidence>
<dbReference type="EMBL" id="FNHB01000006">
    <property type="protein sequence ID" value="SDM70115.1"/>
    <property type="molecule type" value="Genomic_DNA"/>
</dbReference>
<evidence type="ECO:0000313" key="16">
    <source>
        <dbReference type="EMBL" id="SDM70115.1"/>
    </source>
</evidence>
<evidence type="ECO:0000256" key="7">
    <source>
        <dbReference type="ARBA" id="ARBA00022692"/>
    </source>
</evidence>
<feature type="domain" description="Histidine kinase" evidence="15">
    <location>
        <begin position="428"/>
        <end position="532"/>
    </location>
</feature>
<evidence type="ECO:0000256" key="1">
    <source>
        <dbReference type="ARBA" id="ARBA00000085"/>
    </source>
</evidence>
<dbReference type="PRINTS" id="PR00344">
    <property type="entry name" value="BCTRLSENSOR"/>
</dbReference>
<dbReference type="InterPro" id="IPR036890">
    <property type="entry name" value="HATPase_C_sf"/>
</dbReference>
<dbReference type="Gene3D" id="3.30.565.10">
    <property type="entry name" value="Histidine kinase-like ATPase, C-terminal domain"/>
    <property type="match status" value="1"/>
</dbReference>